<keyword evidence="2" id="KW-1185">Reference proteome</keyword>
<dbReference type="AlphaFoldDB" id="A0AA88D1Z4"/>
<dbReference type="EMBL" id="BTGU01000012">
    <property type="protein sequence ID" value="GMN41110.1"/>
    <property type="molecule type" value="Genomic_DNA"/>
</dbReference>
<proteinExistence type="predicted"/>
<accession>A0AA88D1Z4</accession>
<sequence length="104" mass="10908">MRPSRGLLNTMRAGLWGSGEGVGSVHGPALLVMGGVCPSSAVDFPSLLLAFFLRWSDCANGCSNVDGRGFAGGFCVDLGFVDWVLVVVWWADLAFASPIVGVFL</sequence>
<comment type="caution">
    <text evidence="1">The sequence shown here is derived from an EMBL/GenBank/DDBJ whole genome shotgun (WGS) entry which is preliminary data.</text>
</comment>
<name>A0AA88D1Z4_FICCA</name>
<protein>
    <submittedName>
        <fullName evidence="1">Uncharacterized protein</fullName>
    </submittedName>
</protein>
<organism evidence="1 2">
    <name type="scientific">Ficus carica</name>
    <name type="common">Common fig</name>
    <dbReference type="NCBI Taxonomy" id="3494"/>
    <lineage>
        <taxon>Eukaryota</taxon>
        <taxon>Viridiplantae</taxon>
        <taxon>Streptophyta</taxon>
        <taxon>Embryophyta</taxon>
        <taxon>Tracheophyta</taxon>
        <taxon>Spermatophyta</taxon>
        <taxon>Magnoliopsida</taxon>
        <taxon>eudicotyledons</taxon>
        <taxon>Gunneridae</taxon>
        <taxon>Pentapetalae</taxon>
        <taxon>rosids</taxon>
        <taxon>fabids</taxon>
        <taxon>Rosales</taxon>
        <taxon>Moraceae</taxon>
        <taxon>Ficeae</taxon>
        <taxon>Ficus</taxon>
    </lineage>
</organism>
<evidence type="ECO:0000313" key="1">
    <source>
        <dbReference type="EMBL" id="GMN41110.1"/>
    </source>
</evidence>
<dbReference type="Proteomes" id="UP001187192">
    <property type="component" value="Unassembled WGS sequence"/>
</dbReference>
<evidence type="ECO:0000313" key="2">
    <source>
        <dbReference type="Proteomes" id="UP001187192"/>
    </source>
</evidence>
<reference evidence="1" key="1">
    <citation type="submission" date="2023-07" db="EMBL/GenBank/DDBJ databases">
        <title>draft genome sequence of fig (Ficus carica).</title>
        <authorList>
            <person name="Takahashi T."/>
            <person name="Nishimura K."/>
        </authorList>
    </citation>
    <scope>NUCLEOTIDE SEQUENCE</scope>
</reference>
<gene>
    <name evidence="1" type="ORF">TIFTF001_010335</name>
</gene>